<evidence type="ECO:0000256" key="8">
    <source>
        <dbReference type="ARBA" id="ARBA00022833"/>
    </source>
</evidence>
<evidence type="ECO:0000313" key="13">
    <source>
        <dbReference type="EMBL" id="KAK0046945.1"/>
    </source>
</evidence>
<dbReference type="CDD" id="cd20336">
    <property type="entry name" value="Rcat_RBR"/>
    <property type="match status" value="1"/>
</dbReference>
<dbReference type="Gene3D" id="1.20.120.1750">
    <property type="match status" value="1"/>
</dbReference>
<feature type="compositionally biased region" description="Acidic residues" evidence="10">
    <location>
        <begin position="193"/>
        <end position="203"/>
    </location>
</feature>
<dbReference type="InterPro" id="IPR044066">
    <property type="entry name" value="TRIAD_supradom"/>
</dbReference>
<comment type="catalytic activity">
    <reaction evidence="1">
        <text>[E2 ubiquitin-conjugating enzyme]-S-ubiquitinyl-L-cysteine + [acceptor protein]-L-lysine = [E2 ubiquitin-conjugating enzyme]-L-cysteine + [acceptor protein]-N(6)-ubiquitinyl-L-lysine.</text>
        <dbReference type="EC" id="2.3.2.31"/>
    </reaction>
</comment>
<proteinExistence type="predicted"/>
<feature type="domain" description="RING-type" evidence="11">
    <location>
        <begin position="560"/>
        <end position="614"/>
    </location>
</feature>
<dbReference type="PROSITE" id="PS51873">
    <property type="entry name" value="TRIAD"/>
    <property type="match status" value="1"/>
</dbReference>
<keyword evidence="3" id="KW-0808">Transferase</keyword>
<protein>
    <recommendedName>
        <fullName evidence="2">RBR-type E3 ubiquitin transferase</fullName>
        <ecNumber evidence="2">2.3.2.31</ecNumber>
    </recommendedName>
</protein>
<keyword evidence="5" id="KW-0677">Repeat</keyword>
<keyword evidence="7" id="KW-0833">Ubl conjugation pathway</keyword>
<evidence type="ECO:0000256" key="9">
    <source>
        <dbReference type="PROSITE-ProRule" id="PRU00175"/>
    </source>
</evidence>
<dbReference type="Pfam" id="PF01485">
    <property type="entry name" value="IBR"/>
    <property type="match status" value="1"/>
</dbReference>
<dbReference type="SUPFAM" id="SSF57850">
    <property type="entry name" value="RING/U-box"/>
    <property type="match status" value="2"/>
</dbReference>
<sequence>MSCAVESDSECAVQQSFHRRKAKWKQMFLNSLGNFTGLGVKQLHVEKRATGSAIKSYYTLHGLFLVLDHRGRKVNTQFLDAQYIHGLAQGEVTFNLRNRSDNSREKLEYIWTNNGRWIRIKSPTPKRNEKEHSRRQLVHKKPQQNFSDLRSNLVLKWSKKGREGYCSHGAMEHKQPEVETPSDSSHDSSHDSIDDEDSGPEFPEEPHRKRPYIKSINRSFKRYLLGRERVNRNTKAWSREMKTLMSSATQENMEQNIESYDNGELRHSDRQTRGLTFGDFFRAPILKHRNKKRPVNTANETLLPRRKSPNLMTTSTHSEVDHTQDEKREARNRPMLSTKSDSSMNNVRLLRAHTRPDILSSEFKLDYREAPCKPRRFLLNISRLLYQHIILMSRLRLKHIPRLDLSTYLVFTFSQTISPEVDEYRLHVNSAWSKLSTRVALKGLNASEPFTPIQELIHEVIHAVDGIDLNQFKPSKNTRSQRPSRPVSLFNTLLSVAQWETAILNLPFTTEWHEEHIKQLPLPDPDSSSGVIEDIFDILRHKIEYDYSGVNFGPNSSQMCGVCLSEFNSGKTLETRSVPLALTLCSHWFCEECWKSKVLIQLRNGLRPREVPCPEKGCLSRLDPVTMLCVLNVEDIRRMKQISIQNYLTTQKRVKICPNSSCHRLLWTRPRDMSSKTSVIVTCDCSTQICFDCQLQPHWPAPCSIAKRYHQELSSNNHEVLDRLLSQMEFPEVVMRGKKCPKCKLFISQSNSMKIYNCSCGCQFCWGCGLEIFNNEVAHKQCVESFIHSDNVLKDIVNNGQLASEQQHKTSRWYGTALAHRKMRHPEVVLAMYTMAESMAKNISHFHQNGRYVGDIDSAVQSWNKYLVKWAKENYENIDLYVSKENTEGLQKHDEDCRSVSRASSLSSLFHDSDVFDSPLIKATENIVQLKLELHCIIEYTAVLLDHVVPAPAKLVQCLERAEDLSTALGILLQNKQNCRQVLPAFLRLEAKVRQIIGHILTTIEEIPPGVFQFDEDKIFID</sequence>
<dbReference type="GO" id="GO:0061630">
    <property type="term" value="F:ubiquitin protein ligase activity"/>
    <property type="evidence" value="ECO:0007669"/>
    <property type="project" value="UniProtKB-EC"/>
</dbReference>
<reference evidence="13" key="1">
    <citation type="journal article" date="2023" name="PLoS Negl. Trop. Dis.">
        <title>A genome sequence for Biomphalaria pfeifferi, the major vector snail for the human-infecting parasite Schistosoma mansoni.</title>
        <authorList>
            <person name="Bu L."/>
            <person name="Lu L."/>
            <person name="Laidemitt M.R."/>
            <person name="Zhang S.M."/>
            <person name="Mutuku M."/>
            <person name="Mkoji G."/>
            <person name="Steinauer M."/>
            <person name="Loker E.S."/>
        </authorList>
    </citation>
    <scope>NUCLEOTIDE SEQUENCE</scope>
    <source>
        <strain evidence="13">KasaAsao</strain>
    </source>
</reference>
<evidence type="ECO:0000256" key="3">
    <source>
        <dbReference type="ARBA" id="ARBA00022679"/>
    </source>
</evidence>
<feature type="compositionally biased region" description="Basic and acidic residues" evidence="10">
    <location>
        <begin position="318"/>
        <end position="332"/>
    </location>
</feature>
<dbReference type="PANTHER" id="PTHR11685">
    <property type="entry name" value="RBR FAMILY RING FINGER AND IBR DOMAIN-CONTAINING"/>
    <property type="match status" value="1"/>
</dbReference>
<feature type="domain" description="RING-type" evidence="12">
    <location>
        <begin position="556"/>
        <end position="786"/>
    </location>
</feature>
<evidence type="ECO:0000256" key="4">
    <source>
        <dbReference type="ARBA" id="ARBA00022723"/>
    </source>
</evidence>
<evidence type="ECO:0000313" key="14">
    <source>
        <dbReference type="Proteomes" id="UP001233172"/>
    </source>
</evidence>
<dbReference type="EC" id="2.3.2.31" evidence="2"/>
<evidence type="ECO:0000256" key="2">
    <source>
        <dbReference type="ARBA" id="ARBA00012251"/>
    </source>
</evidence>
<feature type="region of interest" description="Disordered" evidence="10">
    <location>
        <begin position="166"/>
        <end position="213"/>
    </location>
</feature>
<dbReference type="Proteomes" id="UP001233172">
    <property type="component" value="Unassembled WGS sequence"/>
</dbReference>
<evidence type="ECO:0000256" key="10">
    <source>
        <dbReference type="SAM" id="MobiDB-lite"/>
    </source>
</evidence>
<dbReference type="InterPro" id="IPR002867">
    <property type="entry name" value="IBR_dom"/>
</dbReference>
<dbReference type="Gene3D" id="3.30.40.10">
    <property type="entry name" value="Zinc/RING finger domain, C3HC4 (zinc finger)"/>
    <property type="match status" value="1"/>
</dbReference>
<keyword evidence="14" id="KW-1185">Reference proteome</keyword>
<accession>A0AAD8B2N0</accession>
<keyword evidence="4" id="KW-0479">Metal-binding</keyword>
<keyword evidence="8" id="KW-0862">Zinc</keyword>
<keyword evidence="6 9" id="KW-0863">Zinc-finger</keyword>
<dbReference type="GO" id="GO:0016567">
    <property type="term" value="P:protein ubiquitination"/>
    <property type="evidence" value="ECO:0007669"/>
    <property type="project" value="InterPro"/>
</dbReference>
<evidence type="ECO:0000259" key="11">
    <source>
        <dbReference type="PROSITE" id="PS50089"/>
    </source>
</evidence>
<feature type="compositionally biased region" description="Basic and acidic residues" evidence="10">
    <location>
        <begin position="166"/>
        <end position="177"/>
    </location>
</feature>
<dbReference type="PROSITE" id="PS50089">
    <property type="entry name" value="ZF_RING_2"/>
    <property type="match status" value="1"/>
</dbReference>
<evidence type="ECO:0000256" key="5">
    <source>
        <dbReference type="ARBA" id="ARBA00022737"/>
    </source>
</evidence>
<name>A0AAD8B2N0_BIOPF</name>
<dbReference type="AlphaFoldDB" id="A0AAD8B2N0"/>
<dbReference type="EMBL" id="JASAOG010000158">
    <property type="protein sequence ID" value="KAK0046945.1"/>
    <property type="molecule type" value="Genomic_DNA"/>
</dbReference>
<feature type="region of interest" description="Disordered" evidence="10">
    <location>
        <begin position="295"/>
        <end position="342"/>
    </location>
</feature>
<comment type="caution">
    <text evidence="13">The sequence shown here is derived from an EMBL/GenBank/DDBJ whole genome shotgun (WGS) entry which is preliminary data.</text>
</comment>
<dbReference type="InterPro" id="IPR001841">
    <property type="entry name" value="Znf_RING"/>
</dbReference>
<dbReference type="InterPro" id="IPR013083">
    <property type="entry name" value="Znf_RING/FYVE/PHD"/>
</dbReference>
<reference evidence="13" key="2">
    <citation type="submission" date="2023-04" db="EMBL/GenBank/DDBJ databases">
        <authorList>
            <person name="Bu L."/>
            <person name="Lu L."/>
            <person name="Laidemitt M.R."/>
            <person name="Zhang S.M."/>
            <person name="Mutuku M."/>
            <person name="Mkoji G."/>
            <person name="Steinauer M."/>
            <person name="Loker E.S."/>
        </authorList>
    </citation>
    <scope>NUCLEOTIDE SEQUENCE</scope>
    <source>
        <strain evidence="13">KasaAsao</strain>
        <tissue evidence="13">Whole Snail</tissue>
    </source>
</reference>
<organism evidence="13 14">
    <name type="scientific">Biomphalaria pfeifferi</name>
    <name type="common">Bloodfluke planorb</name>
    <name type="synonym">Freshwater snail</name>
    <dbReference type="NCBI Taxonomy" id="112525"/>
    <lineage>
        <taxon>Eukaryota</taxon>
        <taxon>Metazoa</taxon>
        <taxon>Spiralia</taxon>
        <taxon>Lophotrochozoa</taxon>
        <taxon>Mollusca</taxon>
        <taxon>Gastropoda</taxon>
        <taxon>Heterobranchia</taxon>
        <taxon>Euthyneura</taxon>
        <taxon>Panpulmonata</taxon>
        <taxon>Hygrophila</taxon>
        <taxon>Lymnaeoidea</taxon>
        <taxon>Planorbidae</taxon>
        <taxon>Biomphalaria</taxon>
    </lineage>
</organism>
<feature type="region of interest" description="Disordered" evidence="10">
    <location>
        <begin position="120"/>
        <end position="143"/>
    </location>
</feature>
<dbReference type="GO" id="GO:0008270">
    <property type="term" value="F:zinc ion binding"/>
    <property type="evidence" value="ECO:0007669"/>
    <property type="project" value="UniProtKB-KW"/>
</dbReference>
<evidence type="ECO:0000256" key="7">
    <source>
        <dbReference type="ARBA" id="ARBA00022786"/>
    </source>
</evidence>
<evidence type="ECO:0000259" key="12">
    <source>
        <dbReference type="PROSITE" id="PS51873"/>
    </source>
</evidence>
<evidence type="ECO:0000256" key="6">
    <source>
        <dbReference type="ARBA" id="ARBA00022771"/>
    </source>
</evidence>
<dbReference type="InterPro" id="IPR031127">
    <property type="entry name" value="E3_UB_ligase_RBR"/>
</dbReference>
<evidence type="ECO:0000256" key="1">
    <source>
        <dbReference type="ARBA" id="ARBA00001798"/>
    </source>
</evidence>
<gene>
    <name evidence="13" type="ORF">Bpfe_023668</name>
</gene>